<proteinExistence type="predicted"/>
<dbReference type="Proteomes" id="UP000626109">
    <property type="component" value="Unassembled WGS sequence"/>
</dbReference>
<reference evidence="1" key="1">
    <citation type="submission" date="2021-02" db="EMBL/GenBank/DDBJ databases">
        <authorList>
            <person name="Dougan E. K."/>
            <person name="Rhodes N."/>
            <person name="Thang M."/>
            <person name="Chan C."/>
        </authorList>
    </citation>
    <scope>NUCLEOTIDE SEQUENCE</scope>
</reference>
<evidence type="ECO:0000313" key="1">
    <source>
        <dbReference type="EMBL" id="CAE8689985.1"/>
    </source>
</evidence>
<evidence type="ECO:0000313" key="2">
    <source>
        <dbReference type="Proteomes" id="UP000626109"/>
    </source>
</evidence>
<protein>
    <submittedName>
        <fullName evidence="1">Uncharacterized protein</fullName>
    </submittedName>
</protein>
<gene>
    <name evidence="1" type="ORF">PGLA2088_LOCUS26726</name>
</gene>
<organism evidence="1 2">
    <name type="scientific">Polarella glacialis</name>
    <name type="common">Dinoflagellate</name>
    <dbReference type="NCBI Taxonomy" id="89957"/>
    <lineage>
        <taxon>Eukaryota</taxon>
        <taxon>Sar</taxon>
        <taxon>Alveolata</taxon>
        <taxon>Dinophyceae</taxon>
        <taxon>Suessiales</taxon>
        <taxon>Suessiaceae</taxon>
        <taxon>Polarella</taxon>
    </lineage>
</organism>
<accession>A0A813K340</accession>
<dbReference type="EMBL" id="CAJNNW010027171">
    <property type="protein sequence ID" value="CAE8689985.1"/>
    <property type="molecule type" value="Genomic_DNA"/>
</dbReference>
<name>A0A813K340_POLGL</name>
<dbReference type="AlphaFoldDB" id="A0A813K340"/>
<comment type="caution">
    <text evidence="1">The sequence shown here is derived from an EMBL/GenBank/DDBJ whole genome shotgun (WGS) entry which is preliminary data.</text>
</comment>
<sequence>MHRCFLLAHCQDWSAFSSDVSRHPEPSTPWQECQTSGLHFAKRPPPKQPRLLCCCLEAGHVAGRCLHAWARRKRELTATRTQMSARPWWRVDGRPASLREKHWQLQSRTALLNNNNSKHSSQIPAHGKGHFKHLLSCQSSAHFELSVPTLLQLLQEQPGRPCLRFTPGFGLATQRPWVVTVPFVGCPELSHRSTHQCKQPS</sequence>